<dbReference type="Gene3D" id="3.30.420.10">
    <property type="entry name" value="Ribonuclease H-like superfamily/Ribonuclease H"/>
    <property type="match status" value="1"/>
</dbReference>
<feature type="domain" description="Integrase catalytic" evidence="2">
    <location>
        <begin position="4"/>
        <end position="73"/>
    </location>
</feature>
<reference evidence="3 4" key="1">
    <citation type="submission" date="2019-06" db="EMBL/GenBank/DDBJ databases">
        <title>Paenimaribius caenipelagi gen. nov., sp. nov., isolated from a tidal flat.</title>
        <authorList>
            <person name="Yoon J.-H."/>
        </authorList>
    </citation>
    <scope>NUCLEOTIDE SEQUENCE [LARGE SCALE GENOMIC DNA]</scope>
    <source>
        <strain evidence="3 4">JBTF-M29</strain>
    </source>
</reference>
<dbReference type="EMBL" id="VFSV01000149">
    <property type="protein sequence ID" value="TRD13329.1"/>
    <property type="molecule type" value="Genomic_DNA"/>
</dbReference>
<dbReference type="InterPro" id="IPR012337">
    <property type="entry name" value="RNaseH-like_sf"/>
</dbReference>
<protein>
    <submittedName>
        <fullName evidence="3">Transposase family protein</fullName>
    </submittedName>
</protein>
<feature type="region of interest" description="Disordered" evidence="1">
    <location>
        <begin position="106"/>
        <end position="137"/>
    </location>
</feature>
<evidence type="ECO:0000313" key="4">
    <source>
        <dbReference type="Proteomes" id="UP000318590"/>
    </source>
</evidence>
<sequence length="137" mass="14728">MAHATREIVGWSMTDHLGAELCYDALRMALDQRGPVPGLILHSDRGMQYASGDDRKIIHRAKLAQSMSRKGQCLGFKLVRASGSNDPGGSFEGAERPDGELLFFAEEGAGPSPSVRNPGTGQGRDLRVHRGLLRAAS</sequence>
<dbReference type="PANTHER" id="PTHR46889">
    <property type="entry name" value="TRANSPOSASE INSF FOR INSERTION SEQUENCE IS3B-RELATED"/>
    <property type="match status" value="1"/>
</dbReference>
<dbReference type="GO" id="GO:0003676">
    <property type="term" value="F:nucleic acid binding"/>
    <property type="evidence" value="ECO:0007669"/>
    <property type="project" value="InterPro"/>
</dbReference>
<dbReference type="GO" id="GO:0015074">
    <property type="term" value="P:DNA integration"/>
    <property type="evidence" value="ECO:0007669"/>
    <property type="project" value="InterPro"/>
</dbReference>
<comment type="caution">
    <text evidence="3">The sequence shown here is derived from an EMBL/GenBank/DDBJ whole genome shotgun (WGS) entry which is preliminary data.</text>
</comment>
<dbReference type="Proteomes" id="UP000318590">
    <property type="component" value="Unassembled WGS sequence"/>
</dbReference>
<dbReference type="InterPro" id="IPR001584">
    <property type="entry name" value="Integrase_cat-core"/>
</dbReference>
<proteinExistence type="predicted"/>
<dbReference type="SUPFAM" id="SSF53098">
    <property type="entry name" value="Ribonuclease H-like"/>
    <property type="match status" value="1"/>
</dbReference>
<dbReference type="AlphaFoldDB" id="A0A547PGQ5"/>
<evidence type="ECO:0000313" key="3">
    <source>
        <dbReference type="EMBL" id="TRD13329.1"/>
    </source>
</evidence>
<organism evidence="3 4">
    <name type="scientific">Palleronia caenipelagi</name>
    <dbReference type="NCBI Taxonomy" id="2489174"/>
    <lineage>
        <taxon>Bacteria</taxon>
        <taxon>Pseudomonadati</taxon>
        <taxon>Pseudomonadota</taxon>
        <taxon>Alphaproteobacteria</taxon>
        <taxon>Rhodobacterales</taxon>
        <taxon>Roseobacteraceae</taxon>
        <taxon>Palleronia</taxon>
    </lineage>
</organism>
<feature type="compositionally biased region" description="Basic residues" evidence="1">
    <location>
        <begin position="127"/>
        <end position="137"/>
    </location>
</feature>
<dbReference type="InterPro" id="IPR050900">
    <property type="entry name" value="Transposase_IS3/IS150/IS904"/>
</dbReference>
<evidence type="ECO:0000256" key="1">
    <source>
        <dbReference type="SAM" id="MobiDB-lite"/>
    </source>
</evidence>
<accession>A0A547PGQ5</accession>
<dbReference type="Pfam" id="PF00665">
    <property type="entry name" value="rve"/>
    <property type="match status" value="1"/>
</dbReference>
<feature type="non-terminal residue" evidence="3">
    <location>
        <position position="137"/>
    </location>
</feature>
<dbReference type="InterPro" id="IPR036397">
    <property type="entry name" value="RNaseH_sf"/>
</dbReference>
<dbReference type="OrthoDB" id="7801605at2"/>
<evidence type="ECO:0000259" key="2">
    <source>
        <dbReference type="Pfam" id="PF00665"/>
    </source>
</evidence>
<keyword evidence="4" id="KW-1185">Reference proteome</keyword>
<name>A0A547PGQ5_9RHOB</name>
<gene>
    <name evidence="3" type="ORF">FEV53_20410</name>
</gene>
<dbReference type="PANTHER" id="PTHR46889:SF4">
    <property type="entry name" value="TRANSPOSASE INSO FOR INSERTION SEQUENCE ELEMENT IS911B-RELATED"/>
    <property type="match status" value="1"/>
</dbReference>